<keyword evidence="7 10" id="KW-0443">Lipid metabolism</keyword>
<dbReference type="EC" id="2.3.1.-" evidence="10"/>
<keyword evidence="8 10" id="KW-0472">Membrane</keyword>
<evidence type="ECO:0000256" key="9">
    <source>
        <dbReference type="ARBA" id="ARBA00023160"/>
    </source>
</evidence>
<dbReference type="GeneID" id="54486636"/>
<dbReference type="GO" id="GO:0019367">
    <property type="term" value="P:fatty acid elongation, saturated fatty acid"/>
    <property type="evidence" value="ECO:0007669"/>
    <property type="project" value="TreeGrafter"/>
</dbReference>
<keyword evidence="9 10" id="KW-0275">Fatty acid biosynthesis</keyword>
<feature type="transmembrane region" description="Helical" evidence="10">
    <location>
        <begin position="189"/>
        <end position="208"/>
    </location>
</feature>
<feature type="compositionally biased region" description="Basic and acidic residues" evidence="11">
    <location>
        <begin position="556"/>
        <end position="575"/>
    </location>
</feature>
<dbReference type="GO" id="GO:0030148">
    <property type="term" value="P:sphingolipid biosynthetic process"/>
    <property type="evidence" value="ECO:0007669"/>
    <property type="project" value="TreeGrafter"/>
</dbReference>
<dbReference type="PANTHER" id="PTHR11157:SF169">
    <property type="entry name" value="ELONGATION OF FATTY ACIDS PROTEIN"/>
    <property type="match status" value="1"/>
</dbReference>
<name>A0A6A6W4C6_9PEZI</name>
<dbReference type="OrthoDB" id="10259681at2759"/>
<evidence type="ECO:0000256" key="4">
    <source>
        <dbReference type="ARBA" id="ARBA00022692"/>
    </source>
</evidence>
<keyword evidence="2 10" id="KW-0444">Lipid biosynthesis</keyword>
<dbReference type="GO" id="GO:0034626">
    <property type="term" value="P:fatty acid elongation, polyunsaturated fatty acid"/>
    <property type="evidence" value="ECO:0007669"/>
    <property type="project" value="TreeGrafter"/>
</dbReference>
<feature type="compositionally biased region" description="Basic and acidic residues" evidence="11">
    <location>
        <begin position="594"/>
        <end position="612"/>
    </location>
</feature>
<dbReference type="PANTHER" id="PTHR11157">
    <property type="entry name" value="FATTY ACID ACYL TRANSFERASE-RELATED"/>
    <property type="match status" value="1"/>
</dbReference>
<reference evidence="12" key="1">
    <citation type="journal article" date="2020" name="Stud. Mycol.">
        <title>101 Dothideomycetes genomes: a test case for predicting lifestyles and emergence of pathogens.</title>
        <authorList>
            <person name="Haridas S."/>
            <person name="Albert R."/>
            <person name="Binder M."/>
            <person name="Bloem J."/>
            <person name="Labutti K."/>
            <person name="Salamov A."/>
            <person name="Andreopoulos B."/>
            <person name="Baker S."/>
            <person name="Barry K."/>
            <person name="Bills G."/>
            <person name="Bluhm B."/>
            <person name="Cannon C."/>
            <person name="Castanera R."/>
            <person name="Culley D."/>
            <person name="Daum C."/>
            <person name="Ezra D."/>
            <person name="Gonzalez J."/>
            <person name="Henrissat B."/>
            <person name="Kuo A."/>
            <person name="Liang C."/>
            <person name="Lipzen A."/>
            <person name="Lutzoni F."/>
            <person name="Magnuson J."/>
            <person name="Mondo S."/>
            <person name="Nolan M."/>
            <person name="Ohm R."/>
            <person name="Pangilinan J."/>
            <person name="Park H.-J."/>
            <person name="Ramirez L."/>
            <person name="Alfaro M."/>
            <person name="Sun H."/>
            <person name="Tritt A."/>
            <person name="Yoshinaga Y."/>
            <person name="Zwiers L.-H."/>
            <person name="Turgeon B."/>
            <person name="Goodwin S."/>
            <person name="Spatafora J."/>
            <person name="Crous P."/>
            <person name="Grigoriev I."/>
        </authorList>
    </citation>
    <scope>NUCLEOTIDE SEQUENCE</scope>
    <source>
        <strain evidence="12">CBS 121739</strain>
    </source>
</reference>
<evidence type="ECO:0000256" key="5">
    <source>
        <dbReference type="ARBA" id="ARBA00022832"/>
    </source>
</evidence>
<feature type="transmembrane region" description="Helical" evidence="10">
    <location>
        <begin position="280"/>
        <end position="300"/>
    </location>
</feature>
<gene>
    <name evidence="12" type="ORF">EJ05DRAFT_487015</name>
</gene>
<evidence type="ECO:0000256" key="3">
    <source>
        <dbReference type="ARBA" id="ARBA00022679"/>
    </source>
</evidence>
<dbReference type="GO" id="GO:0005789">
    <property type="term" value="C:endoplasmic reticulum membrane"/>
    <property type="evidence" value="ECO:0007669"/>
    <property type="project" value="TreeGrafter"/>
</dbReference>
<keyword evidence="5 10" id="KW-0276">Fatty acid metabolism</keyword>
<organism evidence="12 13">
    <name type="scientific">Pseudovirgaria hyperparasitica</name>
    <dbReference type="NCBI Taxonomy" id="470096"/>
    <lineage>
        <taxon>Eukaryota</taxon>
        <taxon>Fungi</taxon>
        <taxon>Dikarya</taxon>
        <taxon>Ascomycota</taxon>
        <taxon>Pezizomycotina</taxon>
        <taxon>Dothideomycetes</taxon>
        <taxon>Dothideomycetes incertae sedis</taxon>
        <taxon>Acrospermales</taxon>
        <taxon>Acrospermaceae</taxon>
        <taxon>Pseudovirgaria</taxon>
    </lineage>
</organism>
<sequence>MSGPSLHLSLPPRSLFKFPPDEAPPAIPPPSDHINFIASPFPIPDSIFQATLHPAVPLTIAALYATTVSTVNAYNRKHGNKAWAISKTRPFFAFVIFHNVFLAVYSAVTSYAMIQSLYNTWAGWTGQHGIVGAVDSLCKMHGPRGLGDAATYNPVLEEWEVKNQLIHLSSGLPDSTDVGRLWNEGLAFWGWWFYLSKFYEVLDTAIILAKGKRSTTLQTYHHAGAMMCMWAGIRYMAPPIWMFVQVNSAIHAMMYTYYTLSALGVRVPQAVKRSLTTMQITQFVVGGSFAILHLCIQYTVPVSTPYRIAKAAQVAVSTASSALSSVASEATAASAVAGFGSYIKKLALRAAGEEGLAENMGERPHVLKDQIAAKFENLTGHTAPGYETRFRNEYQWVQCIDTTGQSFAVWLNLMYLAPLTALFVRFFVKSYMRRIAPISRGDKDAAKKGAKEIANSAHDAAKGVNRETDKVGKRLEINGIANGVANGATNGTANGIANGAKTNGTINARKSEMNAISNEKRSIDDHLSQIPNDDTQTVLRRQSVGETSPTDPSGSDLDRVENVFKKEKSTAKEDGECALPSPPASDIETDEAKDEQVGKEEGLGTTDPRDENVNFSDILKRPNA</sequence>
<comment type="caution">
    <text evidence="10">Lacks conserved residue(s) required for the propagation of feature annotation.</text>
</comment>
<evidence type="ECO:0000256" key="1">
    <source>
        <dbReference type="ARBA" id="ARBA00004141"/>
    </source>
</evidence>
<keyword evidence="3 10" id="KW-0808">Transferase</keyword>
<dbReference type="EMBL" id="ML996574">
    <property type="protein sequence ID" value="KAF2757019.1"/>
    <property type="molecule type" value="Genomic_DNA"/>
</dbReference>
<proteinExistence type="inferred from homology"/>
<comment type="similarity">
    <text evidence="10">Belongs to the ELO family.</text>
</comment>
<evidence type="ECO:0000313" key="13">
    <source>
        <dbReference type="Proteomes" id="UP000799437"/>
    </source>
</evidence>
<feature type="region of interest" description="Disordered" evidence="11">
    <location>
        <begin position="523"/>
        <end position="624"/>
    </location>
</feature>
<dbReference type="RefSeq" id="XP_033599470.1">
    <property type="nucleotide sequence ID" value="XM_033745582.1"/>
</dbReference>
<dbReference type="Proteomes" id="UP000799437">
    <property type="component" value="Unassembled WGS sequence"/>
</dbReference>
<evidence type="ECO:0000313" key="12">
    <source>
        <dbReference type="EMBL" id="KAF2757019.1"/>
    </source>
</evidence>
<evidence type="ECO:0000256" key="6">
    <source>
        <dbReference type="ARBA" id="ARBA00022989"/>
    </source>
</evidence>
<evidence type="ECO:0000256" key="2">
    <source>
        <dbReference type="ARBA" id="ARBA00022516"/>
    </source>
</evidence>
<feature type="transmembrane region" description="Helical" evidence="10">
    <location>
        <begin position="91"/>
        <end position="114"/>
    </location>
</feature>
<dbReference type="AlphaFoldDB" id="A0A6A6W4C6"/>
<protein>
    <recommendedName>
        <fullName evidence="10">Elongation of fatty acids protein</fullName>
        <ecNumber evidence="10">2.3.1.-</ecNumber>
    </recommendedName>
</protein>
<keyword evidence="4 10" id="KW-0812">Transmembrane</keyword>
<evidence type="ECO:0000256" key="10">
    <source>
        <dbReference type="RuleBase" id="RU361115"/>
    </source>
</evidence>
<comment type="catalytic activity">
    <reaction evidence="10">
        <text>an acyl-CoA + malonyl-CoA + H(+) = a 3-oxoacyl-CoA + CO2 + CoA</text>
        <dbReference type="Rhea" id="RHEA:50252"/>
        <dbReference type="ChEBI" id="CHEBI:15378"/>
        <dbReference type="ChEBI" id="CHEBI:16526"/>
        <dbReference type="ChEBI" id="CHEBI:57287"/>
        <dbReference type="ChEBI" id="CHEBI:57384"/>
        <dbReference type="ChEBI" id="CHEBI:58342"/>
        <dbReference type="ChEBI" id="CHEBI:90726"/>
    </reaction>
    <physiologicalReaction direction="left-to-right" evidence="10">
        <dbReference type="Rhea" id="RHEA:50253"/>
    </physiologicalReaction>
</comment>
<keyword evidence="13" id="KW-1185">Reference proteome</keyword>
<evidence type="ECO:0000256" key="7">
    <source>
        <dbReference type="ARBA" id="ARBA00023098"/>
    </source>
</evidence>
<dbReference type="GO" id="GO:0034625">
    <property type="term" value="P:fatty acid elongation, monounsaturated fatty acid"/>
    <property type="evidence" value="ECO:0007669"/>
    <property type="project" value="TreeGrafter"/>
</dbReference>
<dbReference type="Pfam" id="PF01151">
    <property type="entry name" value="ELO"/>
    <property type="match status" value="1"/>
</dbReference>
<feature type="compositionally biased region" description="Polar residues" evidence="11">
    <location>
        <begin position="529"/>
        <end position="553"/>
    </location>
</feature>
<keyword evidence="6 10" id="KW-1133">Transmembrane helix</keyword>
<accession>A0A6A6W4C6</accession>
<feature type="transmembrane region" description="Helical" evidence="10">
    <location>
        <begin position="407"/>
        <end position="428"/>
    </location>
</feature>
<dbReference type="GO" id="GO:0009922">
    <property type="term" value="F:fatty acid elongase activity"/>
    <property type="evidence" value="ECO:0007669"/>
    <property type="project" value="InterPro"/>
</dbReference>
<evidence type="ECO:0000256" key="8">
    <source>
        <dbReference type="ARBA" id="ARBA00023136"/>
    </source>
</evidence>
<dbReference type="InterPro" id="IPR002076">
    <property type="entry name" value="ELO_fam"/>
</dbReference>
<dbReference type="GO" id="GO:0042761">
    <property type="term" value="P:very long-chain fatty acid biosynthetic process"/>
    <property type="evidence" value="ECO:0007669"/>
    <property type="project" value="TreeGrafter"/>
</dbReference>
<comment type="subcellular location">
    <subcellularLocation>
        <location evidence="1">Membrane</location>
        <topology evidence="1">Multi-pass membrane protein</topology>
    </subcellularLocation>
</comment>
<evidence type="ECO:0000256" key="11">
    <source>
        <dbReference type="SAM" id="MobiDB-lite"/>
    </source>
</evidence>